<dbReference type="Pfam" id="PF14065">
    <property type="entry name" value="Pvc16_N"/>
    <property type="match status" value="1"/>
</dbReference>
<sequence length="188" mass="21649">MADFSIISDVSNEVLKLLRENICPELIQSPESIALAAPTDKNADFQLGLYLYDIQELREYQNLDMIRLRGNQAQYPPKPLNLFFALYMNTKSQMMSNVENEQRILGRAMQVLMDHAILYETAENDETSASITLLPMSYEEKTKIWSVLSIPYQLGIYFSVAPVLLSSRRIRSFKRVVAAEFDVSQRQR</sequence>
<organism evidence="3 4">
    <name type="scientific">Hominiventricola filiformis</name>
    <dbReference type="NCBI Taxonomy" id="2885352"/>
    <lineage>
        <taxon>Bacteria</taxon>
        <taxon>Bacillati</taxon>
        <taxon>Bacillota</taxon>
        <taxon>Clostridia</taxon>
        <taxon>Lachnospirales</taxon>
        <taxon>Lachnospiraceae</taxon>
        <taxon>Hominiventricola</taxon>
    </lineage>
</organism>
<keyword evidence="1" id="KW-1133">Transmembrane helix</keyword>
<gene>
    <name evidence="3" type="ORF">LKD36_05880</name>
</gene>
<evidence type="ECO:0000259" key="2">
    <source>
        <dbReference type="Pfam" id="PF14065"/>
    </source>
</evidence>
<comment type="caution">
    <text evidence="3">The sequence shown here is derived from an EMBL/GenBank/DDBJ whole genome shotgun (WGS) entry which is preliminary data.</text>
</comment>
<keyword evidence="4" id="KW-1185">Reference proteome</keyword>
<dbReference type="AlphaFoldDB" id="A0AAE3A987"/>
<keyword evidence="1" id="KW-0812">Transmembrane</keyword>
<evidence type="ECO:0000256" key="1">
    <source>
        <dbReference type="SAM" id="Phobius"/>
    </source>
</evidence>
<name>A0AAE3A987_9FIRM</name>
<evidence type="ECO:0000313" key="4">
    <source>
        <dbReference type="Proteomes" id="UP001198220"/>
    </source>
</evidence>
<dbReference type="EMBL" id="JAJEPS010000004">
    <property type="protein sequence ID" value="MCC2125708.1"/>
    <property type="molecule type" value="Genomic_DNA"/>
</dbReference>
<keyword evidence="1" id="KW-0472">Membrane</keyword>
<dbReference type="InterPro" id="IPR025351">
    <property type="entry name" value="Pvc16_N"/>
</dbReference>
<feature type="domain" description="Pvc16 N-terminal" evidence="2">
    <location>
        <begin position="10"/>
        <end position="177"/>
    </location>
</feature>
<evidence type="ECO:0000313" key="3">
    <source>
        <dbReference type="EMBL" id="MCC2125708.1"/>
    </source>
</evidence>
<accession>A0AAE3A987</accession>
<reference evidence="3 4" key="1">
    <citation type="submission" date="2021-10" db="EMBL/GenBank/DDBJ databases">
        <title>Anaerobic single-cell dispensing facilitates the cultivation of human gut bacteria.</title>
        <authorList>
            <person name="Afrizal A."/>
        </authorList>
    </citation>
    <scope>NUCLEOTIDE SEQUENCE [LARGE SCALE GENOMIC DNA]</scope>
    <source>
        <strain evidence="3 4">CLA-AA-H276</strain>
    </source>
</reference>
<dbReference type="RefSeq" id="WP_118769497.1">
    <property type="nucleotide sequence ID" value="NZ_JAJEPS010000004.1"/>
</dbReference>
<proteinExistence type="predicted"/>
<protein>
    <submittedName>
        <fullName evidence="3">DUF4255 domain-containing protein</fullName>
    </submittedName>
</protein>
<dbReference type="Proteomes" id="UP001198220">
    <property type="component" value="Unassembled WGS sequence"/>
</dbReference>
<feature type="transmembrane region" description="Helical" evidence="1">
    <location>
        <begin position="144"/>
        <end position="165"/>
    </location>
</feature>